<dbReference type="Proteomes" id="UP000003460">
    <property type="component" value="Unassembled WGS sequence"/>
</dbReference>
<comment type="caution">
    <text evidence="2">The sequence shown here is derived from an EMBL/GenBank/DDBJ whole genome shotgun (WGS) entry which is preliminary data.</text>
</comment>
<dbReference type="AlphaFoldDB" id="C9LEA8"/>
<evidence type="ECO:0000313" key="1">
    <source>
        <dbReference type="EMBL" id="EEX72264.1"/>
    </source>
</evidence>
<proteinExistence type="predicted"/>
<gene>
    <name evidence="2" type="ORF">GCWU000325_00534</name>
    <name evidence="1" type="ORF">GCWU000325_00726</name>
</gene>
<protein>
    <submittedName>
        <fullName evidence="2">Uncharacterized protein</fullName>
    </submittedName>
</protein>
<keyword evidence="3" id="KW-1185">Reference proteome</keyword>
<evidence type="ECO:0000313" key="2">
    <source>
        <dbReference type="EMBL" id="EEX72591.1"/>
    </source>
</evidence>
<dbReference type="HOGENOM" id="CLU_3237867_0_0_10"/>
<dbReference type="STRING" id="626522.GCWU000325_00534"/>
<name>C9LEA8_9BACT</name>
<organism evidence="2 3">
    <name type="scientific">Alloprevotella tannerae ATCC 51259</name>
    <dbReference type="NCBI Taxonomy" id="626522"/>
    <lineage>
        <taxon>Bacteria</taxon>
        <taxon>Pseudomonadati</taxon>
        <taxon>Bacteroidota</taxon>
        <taxon>Bacteroidia</taxon>
        <taxon>Bacteroidales</taxon>
        <taxon>Prevotellaceae</taxon>
        <taxon>Alloprevotella</taxon>
    </lineage>
</organism>
<reference evidence="2 3" key="1">
    <citation type="submission" date="2009-09" db="EMBL/GenBank/DDBJ databases">
        <authorList>
            <person name="Weinstock G."/>
            <person name="Sodergren E."/>
            <person name="Clifton S."/>
            <person name="Fulton L."/>
            <person name="Fulton B."/>
            <person name="Courtney L."/>
            <person name="Fronick C."/>
            <person name="Harrison M."/>
            <person name="Strong C."/>
            <person name="Farmer C."/>
            <person name="Delahaunty K."/>
            <person name="Markovic C."/>
            <person name="Hall O."/>
            <person name="Minx P."/>
            <person name="Tomlinson C."/>
            <person name="Mitreva M."/>
            <person name="Nelson J."/>
            <person name="Hou S."/>
            <person name="Wollam A."/>
            <person name="Pepin K.H."/>
            <person name="Johnson M."/>
            <person name="Bhonagiri V."/>
            <person name="Nash W.E."/>
            <person name="Warren W."/>
            <person name="Chinwalla A."/>
            <person name="Mardis E.R."/>
            <person name="Wilson R.K."/>
        </authorList>
    </citation>
    <scope>NUCLEOTIDE SEQUENCE [LARGE SCALE GENOMIC DNA]</scope>
    <source>
        <strain evidence="2 3">ATCC 51259</strain>
    </source>
</reference>
<dbReference type="EMBL" id="ACIJ02000016">
    <property type="protein sequence ID" value="EEX72264.1"/>
    <property type="molecule type" value="Genomic_DNA"/>
</dbReference>
<dbReference type="EMBL" id="ACIJ02000013">
    <property type="protein sequence ID" value="EEX72591.1"/>
    <property type="molecule type" value="Genomic_DNA"/>
</dbReference>
<evidence type="ECO:0000313" key="3">
    <source>
        <dbReference type="Proteomes" id="UP000003460"/>
    </source>
</evidence>
<sequence length="43" mass="4948">MPAKITSSKGRVSHFGGRGFCVPCRKQAVDRSRRDRDWSNFHL</sequence>
<accession>C9LEA8</accession>